<evidence type="ECO:0000256" key="7">
    <source>
        <dbReference type="ARBA" id="ARBA00022741"/>
    </source>
</evidence>
<evidence type="ECO:0000256" key="9">
    <source>
        <dbReference type="ARBA" id="ARBA00023267"/>
    </source>
</evidence>
<dbReference type="CDD" id="cd06850">
    <property type="entry name" value="biotinyl_domain"/>
    <property type="match status" value="1"/>
</dbReference>
<evidence type="ECO:0000256" key="4">
    <source>
        <dbReference type="ARBA" id="ARBA00011750"/>
    </source>
</evidence>
<comment type="subunit">
    <text evidence="4">Acetyl-CoA carboxylase is a heterohexamer of biotin carboxyl carrier protein, biotin carboxylase and the two subunits of carboxyl transferase in a 2:2 complex.</text>
</comment>
<evidence type="ECO:0000256" key="6">
    <source>
        <dbReference type="ARBA" id="ARBA00022598"/>
    </source>
</evidence>
<gene>
    <name evidence="16" type="ORF">EP47_05425</name>
</gene>
<evidence type="ECO:0000256" key="8">
    <source>
        <dbReference type="ARBA" id="ARBA00022840"/>
    </source>
</evidence>
<evidence type="ECO:0000256" key="11">
    <source>
        <dbReference type="ARBA" id="ARBA00048600"/>
    </source>
</evidence>
<comment type="caution">
    <text evidence="16">The sequence shown here is derived from an EMBL/GenBank/DDBJ whole genome shotgun (WGS) entry which is preliminary data.</text>
</comment>
<evidence type="ECO:0000256" key="12">
    <source>
        <dbReference type="PROSITE-ProRule" id="PRU00409"/>
    </source>
</evidence>
<dbReference type="InterPro" id="IPR000089">
    <property type="entry name" value="Biotin_lipoyl"/>
</dbReference>
<evidence type="ECO:0000259" key="15">
    <source>
        <dbReference type="PROSITE" id="PS50979"/>
    </source>
</evidence>
<dbReference type="AlphaFoldDB" id="A0A0A2T820"/>
<feature type="domain" description="Biotin carboxylation" evidence="15">
    <location>
        <begin position="1"/>
        <end position="446"/>
    </location>
</feature>
<evidence type="ECO:0000313" key="16">
    <source>
        <dbReference type="EMBL" id="KGP63563.1"/>
    </source>
</evidence>
<dbReference type="RefSeq" id="WP_035888536.1">
    <property type="nucleotide sequence ID" value="NZ_JNCF01000014.1"/>
</dbReference>
<dbReference type="InterPro" id="IPR005479">
    <property type="entry name" value="CPAse_ATP-bd"/>
</dbReference>
<dbReference type="InterPro" id="IPR005482">
    <property type="entry name" value="Biotin_COase_C"/>
</dbReference>
<dbReference type="InterPro" id="IPR001882">
    <property type="entry name" value="Biotin_BS"/>
</dbReference>
<dbReference type="Pfam" id="PF02786">
    <property type="entry name" value="CPSase_L_D2"/>
    <property type="match status" value="1"/>
</dbReference>
<dbReference type="GO" id="GO:0046872">
    <property type="term" value="F:metal ion binding"/>
    <property type="evidence" value="ECO:0007669"/>
    <property type="project" value="InterPro"/>
</dbReference>
<dbReference type="EMBL" id="JNCF01000014">
    <property type="protein sequence ID" value="KGP63563.1"/>
    <property type="molecule type" value="Genomic_DNA"/>
</dbReference>
<dbReference type="FunFam" id="3.30.470.20:FF:000028">
    <property type="entry name" value="Methylcrotonoyl-CoA carboxylase subunit alpha, mitochondrial"/>
    <property type="match status" value="1"/>
</dbReference>
<dbReference type="Proteomes" id="UP000054422">
    <property type="component" value="Unassembled WGS sequence"/>
</dbReference>
<dbReference type="Gene3D" id="3.30.470.20">
    <property type="entry name" value="ATP-grasp fold, B domain"/>
    <property type="match status" value="1"/>
</dbReference>
<organism evidence="16 17">
    <name type="scientific">Legionella norrlandica</name>
    <dbReference type="NCBI Taxonomy" id="1498499"/>
    <lineage>
        <taxon>Bacteria</taxon>
        <taxon>Pseudomonadati</taxon>
        <taxon>Pseudomonadota</taxon>
        <taxon>Gammaproteobacteria</taxon>
        <taxon>Legionellales</taxon>
        <taxon>Legionellaceae</taxon>
        <taxon>Legionella</taxon>
    </lineage>
</organism>
<dbReference type="OrthoDB" id="9763189at2"/>
<proteinExistence type="predicted"/>
<feature type="domain" description="ATP-grasp" evidence="14">
    <location>
        <begin position="120"/>
        <end position="317"/>
    </location>
</feature>
<dbReference type="PANTHER" id="PTHR18866">
    <property type="entry name" value="CARBOXYLASE:PYRUVATE/ACETYL-COA/PROPIONYL-COA CARBOXYLASE"/>
    <property type="match status" value="1"/>
</dbReference>
<accession>A0A0A2T820</accession>
<dbReference type="InterPro" id="IPR005481">
    <property type="entry name" value="BC-like_N"/>
</dbReference>
<dbReference type="FunFam" id="3.30.1490.20:FF:000003">
    <property type="entry name" value="acetyl-CoA carboxylase isoform X1"/>
    <property type="match status" value="1"/>
</dbReference>
<dbReference type="InterPro" id="IPR011764">
    <property type="entry name" value="Biotin_carboxylation_dom"/>
</dbReference>
<protein>
    <recommendedName>
        <fullName evidence="5">Biotin carboxylase</fullName>
    </recommendedName>
    <alternativeName>
        <fullName evidence="10">Acetyl-coenzyme A carboxylase biotin carboxylase subunit A</fullName>
    </alternativeName>
</protein>
<keyword evidence="9" id="KW-0092">Biotin</keyword>
<dbReference type="Pfam" id="PF00364">
    <property type="entry name" value="Biotin_lipoyl"/>
    <property type="match status" value="1"/>
</dbReference>
<dbReference type="Pfam" id="PF02785">
    <property type="entry name" value="Biotin_carb_C"/>
    <property type="match status" value="1"/>
</dbReference>
<dbReference type="SUPFAM" id="SSF52440">
    <property type="entry name" value="PreATP-grasp domain"/>
    <property type="match status" value="1"/>
</dbReference>
<dbReference type="SMART" id="SM00878">
    <property type="entry name" value="Biotin_carb_C"/>
    <property type="match status" value="1"/>
</dbReference>
<comment type="function">
    <text evidence="2">This protein is a component of the acetyl coenzyme A carboxylase complex; first, biotin carboxylase catalyzes the carboxylation of the carrier protein and then the transcarboxylase transfers the carboxyl group to form malonyl-CoA.</text>
</comment>
<feature type="domain" description="Lipoyl-binding" evidence="13">
    <location>
        <begin position="603"/>
        <end position="681"/>
    </location>
</feature>
<keyword evidence="6" id="KW-0436">Ligase</keyword>
<dbReference type="GO" id="GO:0004075">
    <property type="term" value="F:biotin carboxylase activity"/>
    <property type="evidence" value="ECO:0007669"/>
    <property type="project" value="UniProtKB-EC"/>
</dbReference>
<keyword evidence="8 12" id="KW-0067">ATP-binding</keyword>
<dbReference type="SUPFAM" id="SSF51230">
    <property type="entry name" value="Single hybrid motif"/>
    <property type="match status" value="1"/>
</dbReference>
<dbReference type="PROSITE" id="PS00867">
    <property type="entry name" value="CPSASE_2"/>
    <property type="match status" value="1"/>
</dbReference>
<evidence type="ECO:0000313" key="17">
    <source>
        <dbReference type="Proteomes" id="UP000054422"/>
    </source>
</evidence>
<dbReference type="Gene3D" id="2.40.50.100">
    <property type="match status" value="1"/>
</dbReference>
<keyword evidence="7 12" id="KW-0547">Nucleotide-binding</keyword>
<dbReference type="PANTHER" id="PTHR18866:SF33">
    <property type="entry name" value="METHYLCROTONOYL-COA CARBOXYLASE SUBUNIT ALPHA, MITOCHONDRIAL-RELATED"/>
    <property type="match status" value="1"/>
</dbReference>
<comment type="catalytic activity">
    <reaction evidence="11">
        <text>N(6)-biotinyl-L-lysyl-[protein] + hydrogencarbonate + ATP = N(6)-carboxybiotinyl-L-lysyl-[protein] + ADP + phosphate + H(+)</text>
        <dbReference type="Rhea" id="RHEA:13501"/>
        <dbReference type="Rhea" id="RHEA-COMP:10505"/>
        <dbReference type="Rhea" id="RHEA-COMP:10506"/>
        <dbReference type="ChEBI" id="CHEBI:15378"/>
        <dbReference type="ChEBI" id="CHEBI:17544"/>
        <dbReference type="ChEBI" id="CHEBI:30616"/>
        <dbReference type="ChEBI" id="CHEBI:43474"/>
        <dbReference type="ChEBI" id="CHEBI:83144"/>
        <dbReference type="ChEBI" id="CHEBI:83145"/>
        <dbReference type="ChEBI" id="CHEBI:456216"/>
        <dbReference type="EC" id="6.3.4.14"/>
    </reaction>
</comment>
<evidence type="ECO:0000256" key="5">
    <source>
        <dbReference type="ARBA" id="ARBA00017242"/>
    </source>
</evidence>
<dbReference type="STRING" id="1498499.EP47_05425"/>
<evidence type="ECO:0000256" key="2">
    <source>
        <dbReference type="ARBA" id="ARBA00003761"/>
    </source>
</evidence>
<comment type="pathway">
    <text evidence="3">Lipid metabolism; malonyl-CoA biosynthesis; malonyl-CoA from acetyl-CoA: step 1/1.</text>
</comment>
<name>A0A0A2T820_9GAMM</name>
<dbReference type="PROSITE" id="PS50975">
    <property type="entry name" value="ATP_GRASP"/>
    <property type="match status" value="1"/>
</dbReference>
<keyword evidence="17" id="KW-1185">Reference proteome</keyword>
<dbReference type="InterPro" id="IPR016185">
    <property type="entry name" value="PreATP-grasp_dom_sf"/>
</dbReference>
<dbReference type="GO" id="GO:0005524">
    <property type="term" value="F:ATP binding"/>
    <property type="evidence" value="ECO:0007669"/>
    <property type="project" value="UniProtKB-UniRule"/>
</dbReference>
<dbReference type="PROSITE" id="PS00188">
    <property type="entry name" value="BIOTIN"/>
    <property type="match status" value="1"/>
</dbReference>
<evidence type="ECO:0000256" key="1">
    <source>
        <dbReference type="ARBA" id="ARBA00001953"/>
    </source>
</evidence>
<evidence type="ECO:0000256" key="10">
    <source>
        <dbReference type="ARBA" id="ARBA00033786"/>
    </source>
</evidence>
<dbReference type="InterPro" id="IPR050856">
    <property type="entry name" value="Biotin_carboxylase_complex"/>
</dbReference>
<dbReference type="PROSITE" id="PS00866">
    <property type="entry name" value="CPSASE_1"/>
    <property type="match status" value="1"/>
</dbReference>
<dbReference type="PROSITE" id="PS50968">
    <property type="entry name" value="BIOTINYL_LIPOYL"/>
    <property type="match status" value="1"/>
</dbReference>
<dbReference type="InterPro" id="IPR011053">
    <property type="entry name" value="Single_hybrid_motif"/>
</dbReference>
<dbReference type="SUPFAM" id="SSF56059">
    <property type="entry name" value="Glutathione synthetase ATP-binding domain-like"/>
    <property type="match status" value="1"/>
</dbReference>
<dbReference type="NCBIfam" id="NF006367">
    <property type="entry name" value="PRK08591.1"/>
    <property type="match status" value="1"/>
</dbReference>
<dbReference type="SUPFAM" id="SSF51246">
    <property type="entry name" value="Rudiment single hybrid motif"/>
    <property type="match status" value="1"/>
</dbReference>
<sequence length="684" mass="76212">MFNKILIANRGEIACRIIRTAHSMGIQAIAVYSEVDRNSLHVRLADSAYYIGEAPAKDSYLNIDHIIQAAKDSGAQAIHPGYGFLSENPDFAKACEQAGIIFIGPSIKAMEAMASKQLAKQLLEKTNVPLTPGYHGAEQSEEELLNAAKKIGFPVLIKAANGGGGKGMRAVYEEKEFHEALAGAKRESIASFADDTMIIEKLVLNPRHVEVQVMADNYGTVVHLFERDCSIQRRHQKIIEEAPAPNLQLSLRQRLSEAACEVARSINYRGAGTVEFLVDGEDNFYFMEMNTRLQVEHPVTEMITGLDLVSWQLKIAANEILPLSQNQIQTKGHAIECRIYAEDPYHGFIPSIGQLEFLNEPSGEGIRIDTGVTLSSEITMYYDPMIAKLIVWGHSREEALQRLDRSLAHYDIGGVKTNIPFLRAICQHTKFKEAELSTNFLEKGNIHLPQPNNELALFLAISFDYLSTVNRPSDPLLQDAFAWQMHLQSHWIWRYQLDSTTIEVKITPLDKETFRANIATAFPTSPSHGLTDGSRGGELRNEKQLLTINNKEMIIHAKFDCDQLVIEMNQQSLKARVEDKDDHLIFYTDKGQASIERFHWSKLDTHASSHKGQLTAPMPATVVAILKNIGEQVKAGESLIVLEAMKMEHTIHAPVDGILSDIFYSVGSQVSEGAELLALSELDT</sequence>
<dbReference type="InterPro" id="IPR011054">
    <property type="entry name" value="Rudment_hybrid_motif"/>
</dbReference>
<evidence type="ECO:0000259" key="13">
    <source>
        <dbReference type="PROSITE" id="PS50968"/>
    </source>
</evidence>
<dbReference type="FunFam" id="3.40.50.20:FF:000010">
    <property type="entry name" value="Propionyl-CoA carboxylase subunit alpha"/>
    <property type="match status" value="1"/>
</dbReference>
<reference evidence="16 17" key="1">
    <citation type="submission" date="2014-05" db="EMBL/GenBank/DDBJ databases">
        <authorList>
            <person name="Rizzardi K."/>
            <person name="Winiecka-Krusnell J."/>
            <person name="Ramliden M."/>
            <person name="Alm E."/>
            <person name="Andersson S."/>
            <person name="Byfors S."/>
        </authorList>
    </citation>
    <scope>NUCLEOTIDE SEQUENCE [LARGE SCALE GENOMIC DNA]</scope>
    <source>
        <strain evidence="16 17">LEGN</strain>
    </source>
</reference>
<evidence type="ECO:0000256" key="3">
    <source>
        <dbReference type="ARBA" id="ARBA00004956"/>
    </source>
</evidence>
<dbReference type="PROSITE" id="PS50979">
    <property type="entry name" value="BC"/>
    <property type="match status" value="1"/>
</dbReference>
<dbReference type="InterPro" id="IPR011761">
    <property type="entry name" value="ATP-grasp"/>
</dbReference>
<evidence type="ECO:0000259" key="14">
    <source>
        <dbReference type="PROSITE" id="PS50975"/>
    </source>
</evidence>
<comment type="cofactor">
    <cofactor evidence="1">
        <name>biotin</name>
        <dbReference type="ChEBI" id="CHEBI:57586"/>
    </cofactor>
</comment>
<dbReference type="Pfam" id="PF00289">
    <property type="entry name" value="Biotin_carb_N"/>
    <property type="match status" value="1"/>
</dbReference>